<dbReference type="EMBL" id="BKCJ010007417">
    <property type="protein sequence ID" value="GEU77161.1"/>
    <property type="molecule type" value="Genomic_DNA"/>
</dbReference>
<sequence>MFDELLNGTTSVVSKSSVVHAAYAPDQRQQQNTTTSTSTTVAADTPSLNIKTTPETTSQVPTVTVIENTNQAKLMKKMHKLTKTNLSTFVVHQDNPLEQVIGNPSQSIKTRRQLETDGEMCMFALTMDVKTTFLNEPLKEEVYVNQLNGFVNPHHPDKVYRLKKAVYGLKQASRACIDTSMATKPLDVELSETPVEQTKYRSMARPTEKHLNEVKRIFQYLKNTIHMGLWYLKDTGVDKLVSWSSKKQDYTSMSTAEAEYVSLSACCAQVLWMSTQLTNYGFHFDKIPIYCDLKAVIAISCNPVQYSRTKHIDVRYHFIKEHVERGIVELFFVRTEYQLGDMFTKALPEDRFKHLIR</sequence>
<evidence type="ECO:0000259" key="2">
    <source>
        <dbReference type="Pfam" id="PF07727"/>
    </source>
</evidence>
<feature type="region of interest" description="Disordered" evidence="1">
    <location>
        <begin position="23"/>
        <end position="56"/>
    </location>
</feature>
<protein>
    <submittedName>
        <fullName evidence="3">Gag-Pol polyprotein</fullName>
    </submittedName>
</protein>
<dbReference type="PANTHER" id="PTHR11439">
    <property type="entry name" value="GAG-POL-RELATED RETROTRANSPOSON"/>
    <property type="match status" value="1"/>
</dbReference>
<organism evidence="3">
    <name type="scientific">Tanacetum cinerariifolium</name>
    <name type="common">Dalmatian daisy</name>
    <name type="synonym">Chrysanthemum cinerariifolium</name>
    <dbReference type="NCBI Taxonomy" id="118510"/>
    <lineage>
        <taxon>Eukaryota</taxon>
        <taxon>Viridiplantae</taxon>
        <taxon>Streptophyta</taxon>
        <taxon>Embryophyta</taxon>
        <taxon>Tracheophyta</taxon>
        <taxon>Spermatophyta</taxon>
        <taxon>Magnoliopsida</taxon>
        <taxon>eudicotyledons</taxon>
        <taxon>Gunneridae</taxon>
        <taxon>Pentapetalae</taxon>
        <taxon>asterids</taxon>
        <taxon>campanulids</taxon>
        <taxon>Asterales</taxon>
        <taxon>Asteraceae</taxon>
        <taxon>Asteroideae</taxon>
        <taxon>Anthemideae</taxon>
        <taxon>Anthemidinae</taxon>
        <taxon>Tanacetum</taxon>
    </lineage>
</organism>
<feature type="domain" description="Reverse transcriptase Ty1/copia-type" evidence="2">
    <location>
        <begin position="126"/>
        <end position="176"/>
    </location>
</feature>
<comment type="caution">
    <text evidence="3">The sequence shown here is derived from an EMBL/GenBank/DDBJ whole genome shotgun (WGS) entry which is preliminary data.</text>
</comment>
<reference evidence="3" key="1">
    <citation type="journal article" date="2019" name="Sci. Rep.">
        <title>Draft genome of Tanacetum cinerariifolium, the natural source of mosquito coil.</title>
        <authorList>
            <person name="Yamashiro T."/>
            <person name="Shiraishi A."/>
            <person name="Satake H."/>
            <person name="Nakayama K."/>
        </authorList>
    </citation>
    <scope>NUCLEOTIDE SEQUENCE</scope>
</reference>
<evidence type="ECO:0000313" key="3">
    <source>
        <dbReference type="EMBL" id="GEU77161.1"/>
    </source>
</evidence>
<dbReference type="CDD" id="cd09272">
    <property type="entry name" value="RNase_HI_RT_Ty1"/>
    <property type="match status" value="1"/>
</dbReference>
<dbReference type="InterPro" id="IPR013103">
    <property type="entry name" value="RVT_2"/>
</dbReference>
<dbReference type="AlphaFoldDB" id="A0A6L2MT46"/>
<evidence type="ECO:0000256" key="1">
    <source>
        <dbReference type="SAM" id="MobiDB-lite"/>
    </source>
</evidence>
<accession>A0A6L2MT46</accession>
<feature type="compositionally biased region" description="Polar residues" evidence="1">
    <location>
        <begin position="46"/>
        <end position="56"/>
    </location>
</feature>
<gene>
    <name evidence="3" type="ORF">Tci_049139</name>
</gene>
<proteinExistence type="predicted"/>
<dbReference type="Pfam" id="PF07727">
    <property type="entry name" value="RVT_2"/>
    <property type="match status" value="1"/>
</dbReference>
<name>A0A6L2MT46_TANCI</name>
<dbReference type="PANTHER" id="PTHR11439:SF495">
    <property type="entry name" value="REVERSE TRANSCRIPTASE, RNA-DEPENDENT DNA POLYMERASE-RELATED"/>
    <property type="match status" value="1"/>
</dbReference>